<name>A0ABR8E7K9_9CYAN</name>
<accession>A0ABR8E7K9</accession>
<dbReference type="RefSeq" id="WP_190877023.1">
    <property type="nucleotide sequence ID" value="NZ_JACJSK010000002.1"/>
</dbReference>
<dbReference type="EMBL" id="JACJSK010000002">
    <property type="protein sequence ID" value="MBD2542688.1"/>
    <property type="molecule type" value="Genomic_DNA"/>
</dbReference>
<dbReference type="Proteomes" id="UP000641954">
    <property type="component" value="Unassembled WGS sequence"/>
</dbReference>
<reference evidence="1 2" key="1">
    <citation type="journal article" date="2020" name="ISME J.">
        <title>Comparative genomics reveals insights into cyanobacterial evolution and habitat adaptation.</title>
        <authorList>
            <person name="Chen M.Y."/>
            <person name="Teng W.K."/>
            <person name="Zhao L."/>
            <person name="Hu C.X."/>
            <person name="Zhou Y.K."/>
            <person name="Han B.P."/>
            <person name="Song L.R."/>
            <person name="Shu W.S."/>
        </authorList>
    </citation>
    <scope>NUCLEOTIDE SEQUENCE [LARGE SCALE GENOMIC DNA]</scope>
    <source>
        <strain evidence="1 2">FACHB-1370</strain>
    </source>
</reference>
<evidence type="ECO:0008006" key="3">
    <source>
        <dbReference type="Google" id="ProtNLM"/>
    </source>
</evidence>
<gene>
    <name evidence="1" type="ORF">H6G72_02180</name>
</gene>
<sequence>MINPSGAGRAFEQKLGKLLEDEIHRVIQACLYGTDFNFIPKGKLADLNGKLCQHDGLIVDPEGKPYAVIESKIIQKAKHATEKASKPAREHPDLKRAHPTLRSSIVILAGDFTPEPLRMVESSGANLLFVPQAHIVSVCRNYGIEILWSDEEAANYAVNALETYQKLSQEQLRELGNKLLEPVAIQLETMVQEAIANIPENPVIGVWVDIFWQRGEIWHREFDDIQEALDYLHSWDQ</sequence>
<protein>
    <recommendedName>
        <fullName evidence="3">Restriction endonuclease</fullName>
    </recommendedName>
</protein>
<organism evidence="1 2">
    <name type="scientific">Planktothricoides raciborskii FACHB-1370</name>
    <dbReference type="NCBI Taxonomy" id="2949576"/>
    <lineage>
        <taxon>Bacteria</taxon>
        <taxon>Bacillati</taxon>
        <taxon>Cyanobacteriota</taxon>
        <taxon>Cyanophyceae</taxon>
        <taxon>Oscillatoriophycideae</taxon>
        <taxon>Oscillatoriales</taxon>
        <taxon>Oscillatoriaceae</taxon>
        <taxon>Planktothricoides</taxon>
    </lineage>
</organism>
<proteinExistence type="predicted"/>
<evidence type="ECO:0000313" key="2">
    <source>
        <dbReference type="Proteomes" id="UP000641954"/>
    </source>
</evidence>
<comment type="caution">
    <text evidence="1">The sequence shown here is derived from an EMBL/GenBank/DDBJ whole genome shotgun (WGS) entry which is preliminary data.</text>
</comment>
<evidence type="ECO:0000313" key="1">
    <source>
        <dbReference type="EMBL" id="MBD2542688.1"/>
    </source>
</evidence>
<keyword evidence="2" id="KW-1185">Reference proteome</keyword>